<organism evidence="1 2">
    <name type="scientific">Caerostris extrusa</name>
    <name type="common">Bark spider</name>
    <name type="synonym">Caerostris bankana</name>
    <dbReference type="NCBI Taxonomy" id="172846"/>
    <lineage>
        <taxon>Eukaryota</taxon>
        <taxon>Metazoa</taxon>
        <taxon>Ecdysozoa</taxon>
        <taxon>Arthropoda</taxon>
        <taxon>Chelicerata</taxon>
        <taxon>Arachnida</taxon>
        <taxon>Araneae</taxon>
        <taxon>Araneomorphae</taxon>
        <taxon>Entelegynae</taxon>
        <taxon>Araneoidea</taxon>
        <taxon>Araneidae</taxon>
        <taxon>Caerostris</taxon>
    </lineage>
</organism>
<name>A0AAV4NRD8_CAEEX</name>
<evidence type="ECO:0000313" key="2">
    <source>
        <dbReference type="Proteomes" id="UP001054945"/>
    </source>
</evidence>
<dbReference type="EMBL" id="BPLR01003578">
    <property type="protein sequence ID" value="GIX86313.1"/>
    <property type="molecule type" value="Genomic_DNA"/>
</dbReference>
<accession>A0AAV4NRD8</accession>
<sequence>MEECHCMKQVECAEMLLKYGAYKVHFISNQSRTLMQKKDFEGANNFMQLLLEIAQFVWNYFYKQFLRLDAHPEDYTKLTEAITIHSIYSQQNKIRIFDCHM</sequence>
<protein>
    <submittedName>
        <fullName evidence="1">Uncharacterized protein</fullName>
    </submittedName>
</protein>
<evidence type="ECO:0000313" key="1">
    <source>
        <dbReference type="EMBL" id="GIX86313.1"/>
    </source>
</evidence>
<reference evidence="1 2" key="1">
    <citation type="submission" date="2021-06" db="EMBL/GenBank/DDBJ databases">
        <title>Caerostris extrusa draft genome.</title>
        <authorList>
            <person name="Kono N."/>
            <person name="Arakawa K."/>
        </authorList>
    </citation>
    <scope>NUCLEOTIDE SEQUENCE [LARGE SCALE GENOMIC DNA]</scope>
</reference>
<dbReference type="Proteomes" id="UP001054945">
    <property type="component" value="Unassembled WGS sequence"/>
</dbReference>
<dbReference type="AlphaFoldDB" id="A0AAV4NRD8"/>
<keyword evidence="2" id="KW-1185">Reference proteome</keyword>
<gene>
    <name evidence="1" type="ORF">CEXT_783941</name>
</gene>
<comment type="caution">
    <text evidence="1">The sequence shown here is derived from an EMBL/GenBank/DDBJ whole genome shotgun (WGS) entry which is preliminary data.</text>
</comment>
<proteinExistence type="predicted"/>